<organism evidence="2 3">
    <name type="scientific">Mycoplasmopsis arginini</name>
    <name type="common">Mycoplasma arginini</name>
    <dbReference type="NCBI Taxonomy" id="2094"/>
    <lineage>
        <taxon>Bacteria</taxon>
        <taxon>Bacillati</taxon>
        <taxon>Mycoplasmatota</taxon>
        <taxon>Mycoplasmoidales</taxon>
        <taxon>Metamycoplasmataceae</taxon>
        <taxon>Mycoplasmopsis</taxon>
    </lineage>
</organism>
<keyword evidence="3" id="KW-1185">Reference proteome</keyword>
<name>A0ABZ2AJ99_MYCAR</name>
<sequence length="57" mass="6782">MQKNYEKKIGELNSFISEIASESKYQELKNELETKKSQEFAKLNEKRRRISTSQTKL</sequence>
<evidence type="ECO:0000256" key="1">
    <source>
        <dbReference type="SAM" id="Coils"/>
    </source>
</evidence>
<accession>A0ABZ2AJ99</accession>
<evidence type="ECO:0000313" key="3">
    <source>
        <dbReference type="Proteomes" id="UP001432074"/>
    </source>
</evidence>
<dbReference type="EMBL" id="CP143577">
    <property type="protein sequence ID" value="WVN22095.1"/>
    <property type="molecule type" value="Genomic_DNA"/>
</dbReference>
<dbReference type="RefSeq" id="WP_165056843.1">
    <property type="nucleotide sequence ID" value="NZ_CP143577.1"/>
</dbReference>
<evidence type="ECO:0000313" key="2">
    <source>
        <dbReference type="EMBL" id="WVN22095.1"/>
    </source>
</evidence>
<keyword evidence="1" id="KW-0175">Coiled coil</keyword>
<feature type="coiled-coil region" evidence="1">
    <location>
        <begin position="18"/>
        <end position="49"/>
    </location>
</feature>
<protein>
    <submittedName>
        <fullName evidence="2">Uncharacterized protein</fullName>
    </submittedName>
</protein>
<dbReference type="Proteomes" id="UP001432074">
    <property type="component" value="Chromosome"/>
</dbReference>
<proteinExistence type="predicted"/>
<reference evidence="2" key="1">
    <citation type="submission" date="2024-01" db="EMBL/GenBank/DDBJ databases">
        <title>Complete genome sequence of Mycoplasma arginini type strain G 230.</title>
        <authorList>
            <person name="Spergser J."/>
        </authorList>
    </citation>
    <scope>NUCLEOTIDE SEQUENCE</scope>
    <source>
        <strain evidence="2">NCTC 10129</strain>
    </source>
</reference>
<gene>
    <name evidence="2" type="ORF">V2E25_00630</name>
</gene>